<proteinExistence type="predicted"/>
<evidence type="ECO:0000313" key="2">
    <source>
        <dbReference type="EMBL" id="UZX19348.1"/>
    </source>
</evidence>
<reference evidence="2" key="1">
    <citation type="submission" date="2021-09" db="EMBL/GenBank/DDBJ databases">
        <title>Complete genome sequence and metabolic characterization of Streptomyces tanashiensis DSM 731 the producer of antibacterial Kalafungin and diverse secondary metabolites.</title>
        <authorList>
            <person name="Abbasi M.N."/>
            <person name="Anwar M.N."/>
            <person name="Alam K."/>
            <person name="Shoaib M."/>
            <person name="Lin Z."/>
            <person name="Hayat M."/>
            <person name="Ali M.I."/>
            <person name="Malik H.M.T."/>
            <person name="Ahmed I."/>
            <person name="Li A."/>
            <person name="Hailong Wang H."/>
            <person name="Zhang Y."/>
        </authorList>
    </citation>
    <scope>NUCLEOTIDE SEQUENCE</scope>
    <source>
        <strain evidence="2">Kala</strain>
    </source>
</reference>
<dbReference type="CDD" id="cd05327">
    <property type="entry name" value="retinol-DH_like_SDR_c_like"/>
    <property type="match status" value="1"/>
</dbReference>
<dbReference type="Pfam" id="PF00106">
    <property type="entry name" value="adh_short"/>
    <property type="match status" value="1"/>
</dbReference>
<organism evidence="2 3">
    <name type="scientific">Streptomyces tanashiensis</name>
    <dbReference type="NCBI Taxonomy" id="67367"/>
    <lineage>
        <taxon>Bacteria</taxon>
        <taxon>Bacillati</taxon>
        <taxon>Actinomycetota</taxon>
        <taxon>Actinomycetes</taxon>
        <taxon>Kitasatosporales</taxon>
        <taxon>Streptomycetaceae</taxon>
        <taxon>Streptomyces</taxon>
    </lineage>
</organism>
<dbReference type="SUPFAM" id="SSF51735">
    <property type="entry name" value="NAD(P)-binding Rossmann-fold domains"/>
    <property type="match status" value="1"/>
</dbReference>
<dbReference type="NCBIfam" id="NF004513">
    <property type="entry name" value="PRK05854.1"/>
    <property type="match status" value="1"/>
</dbReference>
<dbReference type="PANTHER" id="PTHR43157:SF31">
    <property type="entry name" value="PHOSPHATIDYLINOSITOL-GLYCAN BIOSYNTHESIS CLASS F PROTEIN"/>
    <property type="match status" value="1"/>
</dbReference>
<dbReference type="NCBIfam" id="NF004846">
    <property type="entry name" value="PRK06197.1"/>
    <property type="match status" value="1"/>
</dbReference>
<name>A0ABY6QNI4_9ACTN</name>
<gene>
    <name evidence="2" type="ORF">LDH80_00665</name>
</gene>
<accession>A0ABY6QNI4</accession>
<dbReference type="InterPro" id="IPR002347">
    <property type="entry name" value="SDR_fam"/>
</dbReference>
<dbReference type="Proteomes" id="UP001164506">
    <property type="component" value="Chromosome"/>
</dbReference>
<dbReference type="EMBL" id="CP084204">
    <property type="protein sequence ID" value="UZX19348.1"/>
    <property type="molecule type" value="Genomic_DNA"/>
</dbReference>
<evidence type="ECO:0000256" key="1">
    <source>
        <dbReference type="ARBA" id="ARBA00023002"/>
    </source>
</evidence>
<dbReference type="PRINTS" id="PR00081">
    <property type="entry name" value="GDHRDH"/>
</dbReference>
<sequence>MTTAAPTPRWTADDIPDQSGRTAIVTGANSGLGFITARELARRGARVILTARDADKGRAALDRLRSELPQAVVELRTLDLADLDSVHTFADGIETPVDVLVNNAGIMMPPRSLTKQGFESQFGTNHLGHFALAGLLLERLKAGTDPRVVTVSSTLHKNGTIHYDDLDGARSYSPRGFYAQSKYANVLFGLELDRRLRANALHIRSLLAHPGYSATNLQASGPTGLLKTILKVTNRLVAQDAETGTLNQLYAATSPHARGGQFIGPDGRNEAKGHPTLVHPTPTATNPEAAQRLWNLSEQLTGVHYGLATPTPHTQDPTAPATTP</sequence>
<dbReference type="RefSeq" id="WP_267257828.1">
    <property type="nucleotide sequence ID" value="NZ_CP084204.1"/>
</dbReference>
<dbReference type="InterPro" id="IPR036291">
    <property type="entry name" value="NAD(P)-bd_dom_sf"/>
</dbReference>
<dbReference type="Gene3D" id="3.40.50.720">
    <property type="entry name" value="NAD(P)-binding Rossmann-like Domain"/>
    <property type="match status" value="1"/>
</dbReference>
<dbReference type="PANTHER" id="PTHR43157">
    <property type="entry name" value="PHOSPHATIDYLINOSITOL-GLYCAN BIOSYNTHESIS CLASS F PROTEIN-RELATED"/>
    <property type="match status" value="1"/>
</dbReference>
<protein>
    <submittedName>
        <fullName evidence="2">SDR family oxidoreductase</fullName>
    </submittedName>
</protein>
<evidence type="ECO:0000313" key="3">
    <source>
        <dbReference type="Proteomes" id="UP001164506"/>
    </source>
</evidence>
<keyword evidence="3" id="KW-1185">Reference proteome</keyword>
<dbReference type="GeneID" id="95597911"/>
<keyword evidence="1" id="KW-0560">Oxidoreductase</keyword>